<evidence type="ECO:0000313" key="14">
    <source>
        <dbReference type="Proteomes" id="UP000233524"/>
    </source>
</evidence>
<name>A0A2N3NFW2_9PEZI</name>
<protein>
    <recommendedName>
        <fullName evidence="4 11">Pectinesterase</fullName>
        <ecNumber evidence="4 11">3.1.1.11</ecNumber>
    </recommendedName>
</protein>
<evidence type="ECO:0000256" key="5">
    <source>
        <dbReference type="ARBA" id="ARBA00022525"/>
    </source>
</evidence>
<evidence type="ECO:0000256" key="4">
    <source>
        <dbReference type="ARBA" id="ARBA00013229"/>
    </source>
</evidence>
<dbReference type="Pfam" id="PF01095">
    <property type="entry name" value="Pectinesterase"/>
    <property type="match status" value="1"/>
</dbReference>
<feature type="domain" description="Pectinesterase catalytic" evidence="12">
    <location>
        <begin position="36"/>
        <end position="306"/>
    </location>
</feature>
<evidence type="ECO:0000256" key="6">
    <source>
        <dbReference type="ARBA" id="ARBA00022729"/>
    </source>
</evidence>
<proteinExistence type="inferred from homology"/>
<evidence type="ECO:0000256" key="7">
    <source>
        <dbReference type="ARBA" id="ARBA00022801"/>
    </source>
</evidence>
<dbReference type="GO" id="GO:0005576">
    <property type="term" value="C:extracellular region"/>
    <property type="evidence" value="ECO:0007669"/>
    <property type="project" value="UniProtKB-SubCell"/>
</dbReference>
<keyword evidence="11" id="KW-0961">Cell wall biogenesis/degradation</keyword>
<dbReference type="GO" id="GO:0030599">
    <property type="term" value="F:pectinesterase activity"/>
    <property type="evidence" value="ECO:0007669"/>
    <property type="project" value="UniProtKB-UniRule"/>
</dbReference>
<dbReference type="STRING" id="41688.A0A2N3NFW2"/>
<dbReference type="GO" id="GO:0042545">
    <property type="term" value="P:cell wall modification"/>
    <property type="evidence" value="ECO:0007669"/>
    <property type="project" value="UniProtKB-UniRule"/>
</dbReference>
<dbReference type="EC" id="3.1.1.11" evidence="4 11"/>
<reference evidence="13 14" key="1">
    <citation type="journal article" date="2017" name="G3 (Bethesda)">
        <title>First Draft Genome Sequence of the Pathogenic Fungus Lomentospora prolificans (Formerly Scedosporium prolificans).</title>
        <authorList>
            <person name="Luo R."/>
            <person name="Zimin A."/>
            <person name="Workman R."/>
            <person name="Fan Y."/>
            <person name="Pertea G."/>
            <person name="Grossman N."/>
            <person name="Wear M.P."/>
            <person name="Jia B."/>
            <person name="Miller H."/>
            <person name="Casadevall A."/>
            <person name="Timp W."/>
            <person name="Zhang S.X."/>
            <person name="Salzberg S.L."/>
        </authorList>
    </citation>
    <scope>NUCLEOTIDE SEQUENCE [LARGE SCALE GENOMIC DNA]</scope>
    <source>
        <strain evidence="13 14">JHH-5317</strain>
    </source>
</reference>
<evidence type="ECO:0000256" key="11">
    <source>
        <dbReference type="RuleBase" id="RU000589"/>
    </source>
</evidence>
<dbReference type="GO" id="GO:0045490">
    <property type="term" value="P:pectin catabolic process"/>
    <property type="evidence" value="ECO:0007669"/>
    <property type="project" value="UniProtKB-UniRule"/>
</dbReference>
<dbReference type="PANTHER" id="PTHR31321">
    <property type="entry name" value="ACYL-COA THIOESTER HYDROLASE YBHC-RELATED"/>
    <property type="match status" value="1"/>
</dbReference>
<evidence type="ECO:0000256" key="3">
    <source>
        <dbReference type="ARBA" id="ARBA00008891"/>
    </source>
</evidence>
<keyword evidence="6 11" id="KW-0732">Signal</keyword>
<comment type="catalytic activity">
    <reaction evidence="9 11">
        <text>[(1-&gt;4)-alpha-D-galacturonosyl methyl ester](n) + n H2O = [(1-&gt;4)-alpha-D-galacturonosyl](n) + n methanol + n H(+)</text>
        <dbReference type="Rhea" id="RHEA:22380"/>
        <dbReference type="Rhea" id="RHEA-COMP:14570"/>
        <dbReference type="Rhea" id="RHEA-COMP:14573"/>
        <dbReference type="ChEBI" id="CHEBI:15377"/>
        <dbReference type="ChEBI" id="CHEBI:15378"/>
        <dbReference type="ChEBI" id="CHEBI:17790"/>
        <dbReference type="ChEBI" id="CHEBI:140522"/>
        <dbReference type="ChEBI" id="CHEBI:140523"/>
        <dbReference type="EC" id="3.1.1.11"/>
    </reaction>
</comment>
<dbReference type="Gene3D" id="2.160.20.10">
    <property type="entry name" value="Single-stranded right-handed beta-helix, Pectin lyase-like"/>
    <property type="match status" value="1"/>
</dbReference>
<dbReference type="InterPro" id="IPR011050">
    <property type="entry name" value="Pectin_lyase_fold/virulence"/>
</dbReference>
<keyword evidence="8 11" id="KW-0063">Aspartyl esterase</keyword>
<dbReference type="InterPro" id="IPR012334">
    <property type="entry name" value="Pectin_lyas_fold"/>
</dbReference>
<accession>A0A2N3NFW2</accession>
<comment type="pathway">
    <text evidence="2 11">Glycan metabolism; pectin degradation; 2-dehydro-3-deoxy-D-gluconate from pectin: step 1/5.</text>
</comment>
<dbReference type="FunFam" id="2.160.20.10:FF:000014">
    <property type="entry name" value="Pectinesterase"/>
    <property type="match status" value="1"/>
</dbReference>
<dbReference type="AlphaFoldDB" id="A0A2N3NFW2"/>
<dbReference type="UniPathway" id="UPA00545">
    <property type="reaction ID" value="UER00823"/>
</dbReference>
<keyword evidence="5 11" id="KW-0964">Secreted</keyword>
<dbReference type="InParanoid" id="A0A2N3NFW2"/>
<sequence>MYIRKKGRRMKLLTVASLMATALAASRTRAPSGCLVVRKEGGSDFYSTVQSAVDALSTSDTAAQCIFIQPGTYTEQVLVTSRKAPLSIYGHTEDDTSYGSNTVTLVHSASQASTGGSNDETATLRVKAPNFRLYNVNVENSYGKGSQAVAVSAYADSGYYGCSMKGFQDTLLSNDGKQVYARSLIQGATDFVFGQRARAWFETCDIKVVENSVGYITANGRDSESNVSFYVFNSSSIAAASGHNVANGAYYLGRPWRDHARVVFQHTSMSSVINSAGWREWGSSDPKTCCVLFGEYGNTGPGASGQRASFSTKLSTPIQIAEILGDGFETAGFFDAAYL</sequence>
<feature type="active site" evidence="10">
    <location>
        <position position="190"/>
    </location>
</feature>
<keyword evidence="7 11" id="KW-0378">Hydrolase</keyword>
<comment type="subcellular location">
    <subcellularLocation>
        <location evidence="1 11">Secreted</location>
    </subcellularLocation>
</comment>
<evidence type="ECO:0000259" key="12">
    <source>
        <dbReference type="Pfam" id="PF01095"/>
    </source>
</evidence>
<dbReference type="VEuPathDB" id="FungiDB:jhhlp_003086"/>
<evidence type="ECO:0000256" key="9">
    <source>
        <dbReference type="ARBA" id="ARBA00047928"/>
    </source>
</evidence>
<dbReference type="EMBL" id="NLAX01000008">
    <property type="protein sequence ID" value="PKS11324.1"/>
    <property type="molecule type" value="Genomic_DNA"/>
</dbReference>
<comment type="caution">
    <text evidence="13">The sequence shown here is derived from an EMBL/GenBank/DDBJ whole genome shotgun (WGS) entry which is preliminary data.</text>
</comment>
<feature type="signal peptide" evidence="11">
    <location>
        <begin position="1"/>
        <end position="24"/>
    </location>
</feature>
<dbReference type="OrthoDB" id="2019149at2759"/>
<dbReference type="PROSITE" id="PS00503">
    <property type="entry name" value="PECTINESTERASE_2"/>
    <property type="match status" value="1"/>
</dbReference>
<dbReference type="InterPro" id="IPR000070">
    <property type="entry name" value="Pectinesterase_cat"/>
</dbReference>
<dbReference type="Proteomes" id="UP000233524">
    <property type="component" value="Unassembled WGS sequence"/>
</dbReference>
<comment type="function">
    <text evidence="11">Involved in maceration and soft-rotting of plant tissue.</text>
</comment>
<organism evidence="13 14">
    <name type="scientific">Lomentospora prolificans</name>
    <dbReference type="NCBI Taxonomy" id="41688"/>
    <lineage>
        <taxon>Eukaryota</taxon>
        <taxon>Fungi</taxon>
        <taxon>Dikarya</taxon>
        <taxon>Ascomycota</taxon>
        <taxon>Pezizomycotina</taxon>
        <taxon>Sordariomycetes</taxon>
        <taxon>Hypocreomycetidae</taxon>
        <taxon>Microascales</taxon>
        <taxon>Microascaceae</taxon>
        <taxon>Lomentospora</taxon>
    </lineage>
</organism>
<keyword evidence="14" id="KW-1185">Reference proteome</keyword>
<evidence type="ECO:0000256" key="2">
    <source>
        <dbReference type="ARBA" id="ARBA00005184"/>
    </source>
</evidence>
<dbReference type="SUPFAM" id="SSF51126">
    <property type="entry name" value="Pectin lyase-like"/>
    <property type="match status" value="1"/>
</dbReference>
<comment type="similarity">
    <text evidence="3">Belongs to the pectinesterase family.</text>
</comment>
<evidence type="ECO:0000256" key="8">
    <source>
        <dbReference type="ARBA" id="ARBA00023085"/>
    </source>
</evidence>
<evidence type="ECO:0000256" key="1">
    <source>
        <dbReference type="ARBA" id="ARBA00004613"/>
    </source>
</evidence>
<evidence type="ECO:0000313" key="13">
    <source>
        <dbReference type="EMBL" id="PKS11324.1"/>
    </source>
</evidence>
<evidence type="ECO:0000256" key="10">
    <source>
        <dbReference type="PROSITE-ProRule" id="PRU10040"/>
    </source>
</evidence>
<gene>
    <name evidence="13" type="ORF">jhhlp_003086</name>
</gene>
<dbReference type="InterPro" id="IPR033131">
    <property type="entry name" value="Pectinesterase_Asp_AS"/>
</dbReference>
<dbReference type="PANTHER" id="PTHR31321:SF127">
    <property type="entry name" value="PECTINESTERASE"/>
    <property type="match status" value="1"/>
</dbReference>
<feature type="chain" id="PRO_5014493689" description="Pectinesterase" evidence="11">
    <location>
        <begin position="25"/>
        <end position="339"/>
    </location>
</feature>